<evidence type="ECO:0000313" key="2">
    <source>
        <dbReference type="Proteomes" id="UP001062846"/>
    </source>
</evidence>
<reference evidence="1" key="1">
    <citation type="submission" date="2022-02" db="EMBL/GenBank/DDBJ databases">
        <title>Plant Genome Project.</title>
        <authorList>
            <person name="Zhang R.-G."/>
        </authorList>
    </citation>
    <scope>NUCLEOTIDE SEQUENCE</scope>
    <source>
        <strain evidence="1">AT1</strain>
    </source>
</reference>
<proteinExistence type="predicted"/>
<sequence>MWSIWTSRNIVIFNNKPWEKAEVVDLIKTRLALWIKGKYNIKDYSVEDFKRSVDGIRKICI</sequence>
<protein>
    <submittedName>
        <fullName evidence="1">Uncharacterized protein</fullName>
    </submittedName>
</protein>
<comment type="caution">
    <text evidence="1">The sequence shown here is derived from an EMBL/GenBank/DDBJ whole genome shotgun (WGS) entry which is preliminary data.</text>
</comment>
<organism evidence="1 2">
    <name type="scientific">Rhododendron molle</name>
    <name type="common">Chinese azalea</name>
    <name type="synonym">Azalea mollis</name>
    <dbReference type="NCBI Taxonomy" id="49168"/>
    <lineage>
        <taxon>Eukaryota</taxon>
        <taxon>Viridiplantae</taxon>
        <taxon>Streptophyta</taxon>
        <taxon>Embryophyta</taxon>
        <taxon>Tracheophyta</taxon>
        <taxon>Spermatophyta</taxon>
        <taxon>Magnoliopsida</taxon>
        <taxon>eudicotyledons</taxon>
        <taxon>Gunneridae</taxon>
        <taxon>Pentapetalae</taxon>
        <taxon>asterids</taxon>
        <taxon>Ericales</taxon>
        <taxon>Ericaceae</taxon>
        <taxon>Ericoideae</taxon>
        <taxon>Rhodoreae</taxon>
        <taxon>Rhododendron</taxon>
    </lineage>
</organism>
<name>A0ACC0N300_RHOML</name>
<evidence type="ECO:0000313" key="1">
    <source>
        <dbReference type="EMBL" id="KAI8546908.1"/>
    </source>
</evidence>
<dbReference type="Proteomes" id="UP001062846">
    <property type="component" value="Chromosome 7"/>
</dbReference>
<dbReference type="EMBL" id="CM046394">
    <property type="protein sequence ID" value="KAI8546908.1"/>
    <property type="molecule type" value="Genomic_DNA"/>
</dbReference>
<gene>
    <name evidence="1" type="ORF">RHMOL_Rhmol07G0155900</name>
</gene>
<accession>A0ACC0N300</accession>
<keyword evidence="2" id="KW-1185">Reference proteome</keyword>